<evidence type="ECO:0000313" key="6">
    <source>
        <dbReference type="Proteomes" id="UP001651158"/>
    </source>
</evidence>
<evidence type="ECO:0000259" key="2">
    <source>
        <dbReference type="Pfam" id="PF09088"/>
    </source>
</evidence>
<feature type="domain" description="MIF4G-like type 1" evidence="2">
    <location>
        <begin position="588"/>
        <end position="749"/>
    </location>
</feature>
<dbReference type="InterPro" id="IPR027159">
    <property type="entry name" value="CBP80"/>
</dbReference>
<dbReference type="InterPro" id="IPR016024">
    <property type="entry name" value="ARM-type_fold"/>
</dbReference>
<feature type="region of interest" description="Disordered" evidence="1">
    <location>
        <begin position="807"/>
        <end position="909"/>
    </location>
</feature>
<keyword evidence="6" id="KW-1185">Reference proteome</keyword>
<dbReference type="PANTHER" id="PTHR12412:SF2">
    <property type="entry name" value="NUCLEAR CAP-BINDING PROTEIN SUBUNIT 1"/>
    <property type="match status" value="1"/>
</dbReference>
<name>A0ABR4Q1G4_9CEST</name>
<evidence type="ECO:0000313" key="5">
    <source>
        <dbReference type="EMBL" id="KAL5103442.1"/>
    </source>
</evidence>
<feature type="region of interest" description="Disordered" evidence="1">
    <location>
        <begin position="1264"/>
        <end position="1288"/>
    </location>
</feature>
<gene>
    <name evidence="5" type="ORF">TcWFU_009484</name>
</gene>
<dbReference type="Proteomes" id="UP001651158">
    <property type="component" value="Unassembled WGS sequence"/>
</dbReference>
<dbReference type="SUPFAM" id="SSF51161">
    <property type="entry name" value="Trimeric LpxA-like enzymes"/>
    <property type="match status" value="1"/>
</dbReference>
<comment type="caution">
    <text evidence="5">The sequence shown here is derived from an EMBL/GenBank/DDBJ whole genome shotgun (WGS) entry which is preliminary data.</text>
</comment>
<feature type="domain" description="Mannose-1-phosphate guanyltransferase C-terminal" evidence="4">
    <location>
        <begin position="230"/>
        <end position="308"/>
    </location>
</feature>
<protein>
    <submittedName>
        <fullName evidence="5">Nuclear cap-binding protein subunit 1</fullName>
    </submittedName>
</protein>
<reference evidence="5 6" key="1">
    <citation type="journal article" date="2022" name="Front. Cell. Infect. Microbiol.">
        <title>The Genomes of Two Strains of Taenia crassiceps the Animal Model for the Study of Human Cysticercosis.</title>
        <authorList>
            <person name="Bobes R.J."/>
            <person name="Estrada K."/>
            <person name="Rios-Valencia D.G."/>
            <person name="Calderon-Gallegos A."/>
            <person name="de la Torre P."/>
            <person name="Carrero J.C."/>
            <person name="Sanchez-Flores A."/>
            <person name="Laclette J.P."/>
        </authorList>
    </citation>
    <scope>NUCLEOTIDE SEQUENCE [LARGE SCALE GENOMIC DNA]</scope>
    <source>
        <strain evidence="5">WFUcys</strain>
    </source>
</reference>
<dbReference type="Gene3D" id="2.160.10.10">
    <property type="entry name" value="Hexapeptide repeat proteins"/>
    <property type="match status" value="1"/>
</dbReference>
<feature type="compositionally biased region" description="Low complexity" evidence="1">
    <location>
        <begin position="1070"/>
        <end position="1080"/>
    </location>
</feature>
<evidence type="ECO:0000259" key="4">
    <source>
        <dbReference type="Pfam" id="PF25087"/>
    </source>
</evidence>
<feature type="compositionally biased region" description="Basic and acidic residues" evidence="1">
    <location>
        <begin position="883"/>
        <end position="894"/>
    </location>
</feature>
<dbReference type="InterPro" id="IPR015174">
    <property type="entry name" value="MIF4G-like_typ-2"/>
</dbReference>
<dbReference type="InterPro" id="IPR056729">
    <property type="entry name" value="GMPPB_C"/>
</dbReference>
<dbReference type="Pfam" id="PF25087">
    <property type="entry name" value="GMPPB_C"/>
    <property type="match status" value="1"/>
</dbReference>
<evidence type="ECO:0000256" key="1">
    <source>
        <dbReference type="SAM" id="MobiDB-lite"/>
    </source>
</evidence>
<feature type="compositionally biased region" description="Basic residues" evidence="1">
    <location>
        <begin position="1094"/>
        <end position="1108"/>
    </location>
</feature>
<feature type="compositionally biased region" description="Low complexity" evidence="1">
    <location>
        <begin position="870"/>
        <end position="882"/>
    </location>
</feature>
<dbReference type="SUPFAM" id="SSF48371">
    <property type="entry name" value="ARM repeat"/>
    <property type="match status" value="3"/>
</dbReference>
<evidence type="ECO:0000259" key="3">
    <source>
        <dbReference type="Pfam" id="PF09090"/>
    </source>
</evidence>
<proteinExistence type="predicted"/>
<dbReference type="Pfam" id="PF09090">
    <property type="entry name" value="MIF4G_like_2"/>
    <property type="match status" value="1"/>
</dbReference>
<feature type="domain" description="MIF4G-like type 2" evidence="3">
    <location>
        <begin position="880"/>
        <end position="1205"/>
    </location>
</feature>
<dbReference type="InterPro" id="IPR015172">
    <property type="entry name" value="MIF4G-like_typ-1"/>
</dbReference>
<sequence length="1288" mass="144471">MPCNRNASCHFGASRFILPPSADFIRSFLNVSIVFGTISHVFPSLNAKLLKIARGTHDLMVLDDKDESLVMYVPASEVRKQTRVPKSIMSSHSNLTCRADLHDVGMYLLSGYALRMLEYDKDDAGLRKSFFKQIVNVEQHKPFQFDISSMTSQLPESLRYSQEEMPQYAKVVISVLENAPVCRRLDSALSYLDAVKMIREKYPPENTKVEKVSSTASGSGRQLGQIVDTIQGEGCNIANGALIRSCIVCANCTVDQGTRLFSSVLLSGVVVGSGCKITNCVIGEGVTIDDNCALKDCTVAAHQRIPARSTMQSENMGFSEIDFDNLTFAKNIPERMQIYTTLLGLINLKNHDFVSKTIHAIVIDLKDGLKSSSFDDVKYLVRFLSNSVNCNIVHPASLLSLYENFAEVTLDARSSSQARTDWYSFVVLYALPYSAKRLNDYNSSALNAILSTIGVYLSKRRTLHVPMLRVWDNSDPHPQEDYLSCLWSQITSMKNANWKEHVLWRISDAFPSLRESGQPCEFGQITPPDYDSEIVYPLPQVVFRMFDYTDVYSADDDVAADDGKAQDASKISPLNSPTLPGAHTIERFLVDEQIHIILETMHFNRVMCARTLLNLQTRAKLALDYMIVEAIFADIFRLPKPPVRHGNLLFYASLLIQLCNEAVNTMPLVLAQATGTLFERLDTMKPVCIARFVEWFSFHLTNYQLKWSWRDWSRALEEPVMSPRRWFISETLCRLVRYSYYENVKQHLPRSFYCLLPPQPGPVNPYDKASTAQRRIFVRVLEAFHQRHNPDDLLDLIRRLASQRGDDFDDSDLEPYRQSRSRSRSRSSSHSHGFNSHSDAEGSVEMDGGDQRSRPTTRRHLDGDKKRGSRSNSSSSSASATSEKARPVKDELASSKRARNKEKMDENEDDLDNCLVPGVTNRELELFMTALLYRAHKTISHTCSLLNRYSETFKTLASTVELQVEALHILQAVWCNQSQMVVAISDYMSRQGMLDPESVVGWAFSPFMSAFSGPLAPPPSTVHVCPRMLQSHVWECLMHTLVRVGQRIAQITPKLEAVKDQTGVHHRKSGSGSRSDGSSSDLDKDDDNGDLRAKIVRGRRRHQRHCRSGSRGSSSGDGGGGGGGGGGTSPDRLARLNEERGEAVRSQCAVITLLLHRHVRLVATVESKATEELETLDNQSVLVDPESVAYWLKGRLMQTVLEHQDQLLPYMDNLEELMHCEASTPESASLPSFYFERSGASCLLSGFRLYVKLISKSTTILNRGGNKPRCADTPSRANVKVHSLQKTP</sequence>
<feature type="compositionally biased region" description="Gly residues" evidence="1">
    <location>
        <begin position="1115"/>
        <end position="1128"/>
    </location>
</feature>
<feature type="region of interest" description="Disordered" evidence="1">
    <location>
        <begin position="1059"/>
        <end position="1133"/>
    </location>
</feature>
<dbReference type="Gene3D" id="1.25.40.180">
    <property type="match status" value="3"/>
</dbReference>
<accession>A0ABR4Q1G4</accession>
<feature type="compositionally biased region" description="Basic and acidic residues" evidence="1">
    <location>
        <begin position="849"/>
        <end position="866"/>
    </location>
</feature>
<dbReference type="Pfam" id="PF09088">
    <property type="entry name" value="MIF4G_like"/>
    <property type="match status" value="1"/>
</dbReference>
<dbReference type="PANTHER" id="PTHR12412">
    <property type="entry name" value="CAP BINDING PROTEIN"/>
    <property type="match status" value="1"/>
</dbReference>
<dbReference type="EMBL" id="JAKROA010000018">
    <property type="protein sequence ID" value="KAL5103442.1"/>
    <property type="molecule type" value="Genomic_DNA"/>
</dbReference>
<feature type="compositionally biased region" description="Basic residues" evidence="1">
    <location>
        <begin position="819"/>
        <end position="829"/>
    </location>
</feature>
<organism evidence="5 6">
    <name type="scientific">Taenia crassiceps</name>
    <dbReference type="NCBI Taxonomy" id="6207"/>
    <lineage>
        <taxon>Eukaryota</taxon>
        <taxon>Metazoa</taxon>
        <taxon>Spiralia</taxon>
        <taxon>Lophotrochozoa</taxon>
        <taxon>Platyhelminthes</taxon>
        <taxon>Cestoda</taxon>
        <taxon>Eucestoda</taxon>
        <taxon>Cyclophyllidea</taxon>
        <taxon>Taeniidae</taxon>
        <taxon>Taenia</taxon>
    </lineage>
</organism>
<dbReference type="InterPro" id="IPR011004">
    <property type="entry name" value="Trimer_LpxA-like_sf"/>
</dbReference>